<dbReference type="Pfam" id="PF03109">
    <property type="entry name" value="ABC1"/>
    <property type="match status" value="1"/>
</dbReference>
<feature type="compositionally biased region" description="Low complexity" evidence="1">
    <location>
        <begin position="62"/>
        <end position="72"/>
    </location>
</feature>
<dbReference type="AlphaFoldDB" id="A0A7S4SF55"/>
<feature type="region of interest" description="Disordered" evidence="1">
    <location>
        <begin position="57"/>
        <end position="129"/>
    </location>
</feature>
<dbReference type="InterPro" id="IPR004147">
    <property type="entry name" value="ABC1_dom"/>
</dbReference>
<dbReference type="InterPro" id="IPR051130">
    <property type="entry name" value="Mito_struct-func_regulator"/>
</dbReference>
<dbReference type="PANTHER" id="PTHR43173">
    <property type="entry name" value="ABC1 FAMILY PROTEIN"/>
    <property type="match status" value="1"/>
</dbReference>
<feature type="domain" description="ABC1 atypical kinase-like" evidence="2">
    <location>
        <begin position="427"/>
        <end position="585"/>
    </location>
</feature>
<feature type="region of interest" description="Disordered" evidence="1">
    <location>
        <begin position="231"/>
        <end position="252"/>
    </location>
</feature>
<organism evidence="3">
    <name type="scientific">Alexandrium monilatum</name>
    <dbReference type="NCBI Taxonomy" id="311494"/>
    <lineage>
        <taxon>Eukaryota</taxon>
        <taxon>Sar</taxon>
        <taxon>Alveolata</taxon>
        <taxon>Dinophyceae</taxon>
        <taxon>Gonyaulacales</taxon>
        <taxon>Pyrocystaceae</taxon>
        <taxon>Alexandrium</taxon>
    </lineage>
</organism>
<name>A0A7S4SF55_9DINO</name>
<gene>
    <name evidence="3" type="ORF">AMON00008_LOCUS49171</name>
</gene>
<accession>A0A7S4SF55</accession>
<evidence type="ECO:0000259" key="2">
    <source>
        <dbReference type="Pfam" id="PF03109"/>
    </source>
</evidence>
<evidence type="ECO:0000256" key="1">
    <source>
        <dbReference type="SAM" id="MobiDB-lite"/>
    </source>
</evidence>
<dbReference type="PANTHER" id="PTHR43173:SF19">
    <property type="entry name" value="AARF DOMAIN-CONTAINING PROTEIN KINASE 1"/>
    <property type="match status" value="1"/>
</dbReference>
<proteinExistence type="predicted"/>
<sequence>MLEAFVSVTRAVANQVQATIAEKAPDLAQCLDLPQRQRFVELVARGFDTFVHGLERATREAQQQQQQPQLQPQQPPPREASGAGSAAPTGRITLGPQPVAQAAAPAQSADAGASASSSGGGGGTASEGVDAEDDEVFARKFAQLFLDMGGIFPKLAQVLSLRPDLIKNRTVLLRLRAVQEECKRMPFEEAVALVKAESPPFGQGRYQLKNWPRHVHAGSIAQVAPFVDCSGGASGSDAPPPDAAGTEAEEGRPDGIVKMTFERMRQTMEVDFRLLRSQLHWMEQTGQWTRTAPGLAALRPKNINKLREVWKAMVGMEAEVLQEFDLRHEADCQMRGAALVEGLLGHDGSFEWLEEWRNQAFSAVLRPAGPQVASQAQETWRTGTLGAGRPAGGWLTRLARRAYLGRAAADELAEGERHVARLRAALRSLQVRVPAVLEEASGPHVLSMAVAEGRSLKEVLDVVSEESRGSAQKAAAWFAALLLFVIVPLWGKMLLAVGCCHADPHPGNFKVSGVPGLEEAMAERATCEWPRQRGILSRIMCNSTPTQPEDMAPALNLWVLDWGSCVDLEEDVRQSLCRLVIGLSNLRAAQRHLKASPEDAEVIRAEAEATLAVATCVRLLGLQSEDDSFLAALAMVLFDPSVAASHPSLKGGRAEEELGRGFPATSGMGKVLRIIAILVGICRELEARMNEEAAGRLSSACQAEQPFLELFLVELWRPFAEEGLA</sequence>
<feature type="compositionally biased region" description="Low complexity" evidence="1">
    <location>
        <begin position="95"/>
        <end position="117"/>
    </location>
</feature>
<evidence type="ECO:0000313" key="3">
    <source>
        <dbReference type="EMBL" id="CAE4643411.1"/>
    </source>
</evidence>
<dbReference type="EMBL" id="HBNR01069434">
    <property type="protein sequence ID" value="CAE4643411.1"/>
    <property type="molecule type" value="Transcribed_RNA"/>
</dbReference>
<reference evidence="3" key="1">
    <citation type="submission" date="2021-01" db="EMBL/GenBank/DDBJ databases">
        <authorList>
            <person name="Corre E."/>
            <person name="Pelletier E."/>
            <person name="Niang G."/>
            <person name="Scheremetjew M."/>
            <person name="Finn R."/>
            <person name="Kale V."/>
            <person name="Holt S."/>
            <person name="Cochrane G."/>
            <person name="Meng A."/>
            <person name="Brown T."/>
            <person name="Cohen L."/>
        </authorList>
    </citation>
    <scope>NUCLEOTIDE SEQUENCE</scope>
    <source>
        <strain evidence="3">CCMP3105</strain>
    </source>
</reference>
<protein>
    <recommendedName>
        <fullName evidence="2">ABC1 atypical kinase-like domain-containing protein</fullName>
    </recommendedName>
</protein>